<proteinExistence type="inferred from homology"/>
<organism evidence="10 11">
    <name type="scientific">Paramecium sonneborni</name>
    <dbReference type="NCBI Taxonomy" id="65129"/>
    <lineage>
        <taxon>Eukaryota</taxon>
        <taxon>Sar</taxon>
        <taxon>Alveolata</taxon>
        <taxon>Ciliophora</taxon>
        <taxon>Intramacronucleata</taxon>
        <taxon>Oligohymenophorea</taxon>
        <taxon>Peniculida</taxon>
        <taxon>Parameciidae</taxon>
        <taxon>Paramecium</taxon>
    </lineage>
</organism>
<keyword evidence="6 7" id="KW-0067">ATP-binding</keyword>
<sequence length="474" mass="55820">MFETDIPIEQCMSNLVSSLKPKFRSIHKTQNDDEELSENVADSQHQIELFRSLTIKNVINIIRVQTINDRWIGIQLRDPFVTCGWLLSETIRKISQLNLNYDPFNIVGFKTNNIHLDYHLSCLHLLLPNLNGILLTPLLRQGLKEPINLDWFEIIKKIGAGSFSVVYLVRNKENGQFYAMKVTDKQLMFESGKEELVIKERQILIKLNHRRIITLHASFQSKTKLYFIFDYCPGGELYYHLRKQKRFCENQAKWLFIQILDGIQYLHSKNVIYRDLKPENILIDLEGYPKLADFGLSKPVENQDDLNFSFCGSLEYMAPEMIELKGHNQTLDYYQLGILLYEMVAGIPPFFAKTRQEMIKNILSKQINFPNFFSKNLIDLISNLCKKNINERLCGKTILQHPWLQGFIKKMPIKYKLDTFHIDKLFMNQQSLNIESGPRCIIEEFNLQTMSQSVKDEDWHSFEKFQTFYYKKQQ</sequence>
<dbReference type="FunFam" id="1.10.510.10:FF:000571">
    <property type="entry name" value="Maternal embryonic leucine zipper kinase"/>
    <property type="match status" value="1"/>
</dbReference>
<dbReference type="InterPro" id="IPR017441">
    <property type="entry name" value="Protein_kinase_ATP_BS"/>
</dbReference>
<accession>A0A8S1R3V6</accession>
<evidence type="ECO:0000313" key="10">
    <source>
        <dbReference type="EMBL" id="CAD8122349.1"/>
    </source>
</evidence>
<dbReference type="PROSITE" id="PS50011">
    <property type="entry name" value="PROTEIN_KINASE_DOM"/>
    <property type="match status" value="1"/>
</dbReference>
<dbReference type="AlphaFoldDB" id="A0A8S1R3V6"/>
<dbReference type="PROSITE" id="PS00107">
    <property type="entry name" value="PROTEIN_KINASE_ATP"/>
    <property type="match status" value="1"/>
</dbReference>
<keyword evidence="2 8" id="KW-0723">Serine/threonine-protein kinase</keyword>
<feature type="domain" description="Protein kinase" evidence="9">
    <location>
        <begin position="152"/>
        <end position="404"/>
    </location>
</feature>
<feature type="binding site" evidence="7">
    <location>
        <position position="181"/>
    </location>
    <ligand>
        <name>ATP</name>
        <dbReference type="ChEBI" id="CHEBI:30616"/>
    </ligand>
</feature>
<dbReference type="InterPro" id="IPR008271">
    <property type="entry name" value="Ser/Thr_kinase_AS"/>
</dbReference>
<dbReference type="GO" id="GO:0005524">
    <property type="term" value="F:ATP binding"/>
    <property type="evidence" value="ECO:0007669"/>
    <property type="project" value="UniProtKB-UniRule"/>
</dbReference>
<gene>
    <name evidence="10" type="ORF">PSON_ATCC_30995.1.T1380020</name>
</gene>
<keyword evidence="4 7" id="KW-0547">Nucleotide-binding</keyword>
<dbReference type="FunFam" id="3.30.200.20:FF:000042">
    <property type="entry name" value="Aurora kinase A"/>
    <property type="match status" value="1"/>
</dbReference>
<dbReference type="OrthoDB" id="282752at2759"/>
<dbReference type="InterPro" id="IPR045270">
    <property type="entry name" value="STKc_AGC"/>
</dbReference>
<evidence type="ECO:0000256" key="8">
    <source>
        <dbReference type="RuleBase" id="RU000304"/>
    </source>
</evidence>
<keyword evidence="5" id="KW-0418">Kinase</keyword>
<dbReference type="Proteomes" id="UP000692954">
    <property type="component" value="Unassembled WGS sequence"/>
</dbReference>
<evidence type="ECO:0000256" key="3">
    <source>
        <dbReference type="ARBA" id="ARBA00022679"/>
    </source>
</evidence>
<evidence type="ECO:0000256" key="4">
    <source>
        <dbReference type="ARBA" id="ARBA00022741"/>
    </source>
</evidence>
<dbReference type="Pfam" id="PF00069">
    <property type="entry name" value="Pkinase"/>
    <property type="match status" value="1"/>
</dbReference>
<evidence type="ECO:0000256" key="5">
    <source>
        <dbReference type="ARBA" id="ARBA00022777"/>
    </source>
</evidence>
<dbReference type="EMBL" id="CAJJDN010000138">
    <property type="protein sequence ID" value="CAD8122349.1"/>
    <property type="molecule type" value="Genomic_DNA"/>
</dbReference>
<evidence type="ECO:0000259" key="9">
    <source>
        <dbReference type="PROSITE" id="PS50011"/>
    </source>
</evidence>
<dbReference type="PROSITE" id="PS00108">
    <property type="entry name" value="PROTEIN_KINASE_ST"/>
    <property type="match status" value="1"/>
</dbReference>
<dbReference type="InterPro" id="IPR000719">
    <property type="entry name" value="Prot_kinase_dom"/>
</dbReference>
<evidence type="ECO:0000313" key="11">
    <source>
        <dbReference type="Proteomes" id="UP000692954"/>
    </source>
</evidence>
<dbReference type="GO" id="GO:0004674">
    <property type="term" value="F:protein serine/threonine kinase activity"/>
    <property type="evidence" value="ECO:0007669"/>
    <property type="project" value="UniProtKB-KW"/>
</dbReference>
<keyword evidence="3" id="KW-0808">Transferase</keyword>
<comment type="subunit">
    <text evidence="1">Monomer.</text>
</comment>
<protein>
    <recommendedName>
        <fullName evidence="9">Protein kinase domain-containing protein</fullName>
    </recommendedName>
</protein>
<evidence type="ECO:0000256" key="6">
    <source>
        <dbReference type="ARBA" id="ARBA00022840"/>
    </source>
</evidence>
<reference evidence="10" key="1">
    <citation type="submission" date="2021-01" db="EMBL/GenBank/DDBJ databases">
        <authorList>
            <consortium name="Genoscope - CEA"/>
            <person name="William W."/>
        </authorList>
    </citation>
    <scope>NUCLEOTIDE SEQUENCE</scope>
</reference>
<evidence type="ECO:0000256" key="2">
    <source>
        <dbReference type="ARBA" id="ARBA00022527"/>
    </source>
</evidence>
<evidence type="ECO:0000256" key="1">
    <source>
        <dbReference type="ARBA" id="ARBA00011245"/>
    </source>
</evidence>
<dbReference type="CDD" id="cd05123">
    <property type="entry name" value="STKc_AGC"/>
    <property type="match status" value="1"/>
</dbReference>
<comment type="similarity">
    <text evidence="8">Belongs to the protein kinase superfamily.</text>
</comment>
<keyword evidence="11" id="KW-1185">Reference proteome</keyword>
<dbReference type="SMART" id="SM00220">
    <property type="entry name" value="S_TKc"/>
    <property type="match status" value="1"/>
</dbReference>
<comment type="caution">
    <text evidence="10">The sequence shown here is derived from an EMBL/GenBank/DDBJ whole genome shotgun (WGS) entry which is preliminary data.</text>
</comment>
<name>A0A8S1R3V6_9CILI</name>
<dbReference type="PANTHER" id="PTHR24353">
    <property type="entry name" value="CYCLIC NUCLEOTIDE-DEPENDENT PROTEIN KINASE"/>
    <property type="match status" value="1"/>
</dbReference>
<evidence type="ECO:0000256" key="7">
    <source>
        <dbReference type="PROSITE-ProRule" id="PRU10141"/>
    </source>
</evidence>